<evidence type="ECO:0000313" key="3">
    <source>
        <dbReference type="Proteomes" id="UP000054466"/>
    </source>
</evidence>
<dbReference type="OrthoDB" id="21557at2759"/>
<evidence type="ECO:0000256" key="1">
    <source>
        <dbReference type="SAM" id="MobiDB-lite"/>
    </source>
</evidence>
<keyword evidence="3" id="KW-1185">Reference proteome</keyword>
<gene>
    <name evidence="2" type="ORF">PV07_07338</name>
</gene>
<evidence type="ECO:0000313" key="2">
    <source>
        <dbReference type="EMBL" id="KIW27612.1"/>
    </source>
</evidence>
<proteinExistence type="predicted"/>
<name>A0A0D2ARA0_9EURO</name>
<dbReference type="EMBL" id="KN847043">
    <property type="protein sequence ID" value="KIW27612.1"/>
    <property type="molecule type" value="Genomic_DNA"/>
</dbReference>
<dbReference type="AlphaFoldDB" id="A0A0D2ARA0"/>
<reference evidence="2 3" key="1">
    <citation type="submission" date="2015-01" db="EMBL/GenBank/DDBJ databases">
        <title>The Genome Sequence of Cladophialophora immunda CBS83496.</title>
        <authorList>
            <consortium name="The Broad Institute Genomics Platform"/>
            <person name="Cuomo C."/>
            <person name="de Hoog S."/>
            <person name="Gorbushina A."/>
            <person name="Stielow B."/>
            <person name="Teixiera M."/>
            <person name="Abouelleil A."/>
            <person name="Chapman S.B."/>
            <person name="Priest M."/>
            <person name="Young S.K."/>
            <person name="Wortman J."/>
            <person name="Nusbaum C."/>
            <person name="Birren B."/>
        </authorList>
    </citation>
    <scope>NUCLEOTIDE SEQUENCE [LARGE SCALE GENOMIC DNA]</scope>
    <source>
        <strain evidence="2 3">CBS 83496</strain>
    </source>
</reference>
<dbReference type="GeneID" id="27346532"/>
<feature type="compositionally biased region" description="Basic and acidic residues" evidence="1">
    <location>
        <begin position="385"/>
        <end position="421"/>
    </location>
</feature>
<feature type="region of interest" description="Disordered" evidence="1">
    <location>
        <begin position="448"/>
        <end position="471"/>
    </location>
</feature>
<feature type="compositionally biased region" description="Basic residues" evidence="1">
    <location>
        <begin position="460"/>
        <end position="471"/>
    </location>
</feature>
<dbReference type="VEuPathDB" id="FungiDB:PV07_07338"/>
<dbReference type="RefSeq" id="XP_016247828.1">
    <property type="nucleotide sequence ID" value="XM_016394409.1"/>
</dbReference>
<feature type="compositionally biased region" description="Polar residues" evidence="1">
    <location>
        <begin position="272"/>
        <end position="287"/>
    </location>
</feature>
<sequence length="471" mass="51437">MSTAPLPSESYTTKTNAPFPPYPCLFILKNAAGRLCIFTCVCLPNMAPRRAYVSLFPNSIIDVDLWKRFMEDEEITADCTPPVKDVPDMASTKLSSSKSSNVSLTASDQEQAITYLLEHSIESILHDLLLEIHQDEKIARMQTAVLEVEQRAEKLANKTSQDAESTENTENEAVETDAAVFKSGQVQLKGNPMKTVKHIRCPNCRLRRLLYPRVGYNARPVPDANEQYCKTEPVIVLDKHDVHGQRKKGVKVKGQAKGKNKKKKDDPGSPAASENSDPLTPSSSMPTESFEFKEIDFPAAKCPNRDSHLGDHWKSVNVFATHLNGSCYLKKDRAAGREANAKIGGTPRDSRANSPKPTANGGVKRKAEDDEKAIGPGTKNKKQRTGGDGKRGDRKAPPSKLKEVNNVDDGKPGESPLKEIIGDTIHVTPTKAARDASSEPQIKLKLKAGVGAGAGEGPARKRPSKASKKER</sequence>
<dbReference type="Proteomes" id="UP000054466">
    <property type="component" value="Unassembled WGS sequence"/>
</dbReference>
<feature type="compositionally biased region" description="Basic residues" evidence="1">
    <location>
        <begin position="245"/>
        <end position="262"/>
    </location>
</feature>
<dbReference type="STRING" id="569365.A0A0D2ARA0"/>
<feature type="region of interest" description="Disordered" evidence="1">
    <location>
        <begin position="239"/>
        <end position="287"/>
    </location>
</feature>
<organism evidence="2 3">
    <name type="scientific">Cladophialophora immunda</name>
    <dbReference type="NCBI Taxonomy" id="569365"/>
    <lineage>
        <taxon>Eukaryota</taxon>
        <taxon>Fungi</taxon>
        <taxon>Dikarya</taxon>
        <taxon>Ascomycota</taxon>
        <taxon>Pezizomycotina</taxon>
        <taxon>Eurotiomycetes</taxon>
        <taxon>Chaetothyriomycetidae</taxon>
        <taxon>Chaetothyriales</taxon>
        <taxon>Herpotrichiellaceae</taxon>
        <taxon>Cladophialophora</taxon>
    </lineage>
</organism>
<protein>
    <submittedName>
        <fullName evidence="2">Uncharacterized protein</fullName>
    </submittedName>
</protein>
<feature type="region of interest" description="Disordered" evidence="1">
    <location>
        <begin position="340"/>
        <end position="422"/>
    </location>
</feature>
<accession>A0A0D2ARA0</accession>